<dbReference type="SUPFAM" id="SSF52499">
    <property type="entry name" value="Isochorismatase-like hydrolases"/>
    <property type="match status" value="1"/>
</dbReference>
<evidence type="ECO:0000259" key="8">
    <source>
        <dbReference type="Pfam" id="PF00857"/>
    </source>
</evidence>
<evidence type="ECO:0000256" key="7">
    <source>
        <dbReference type="ARBA" id="ARBA00043224"/>
    </source>
</evidence>
<organism evidence="9 10">
    <name type="scientific">Candidatus Cellulosilyticum pullistercoris</name>
    <dbReference type="NCBI Taxonomy" id="2838521"/>
    <lineage>
        <taxon>Bacteria</taxon>
        <taxon>Bacillati</taxon>
        <taxon>Bacillota</taxon>
        <taxon>Clostridia</taxon>
        <taxon>Lachnospirales</taxon>
        <taxon>Cellulosilyticaceae</taxon>
        <taxon>Cellulosilyticum</taxon>
    </lineage>
</organism>
<evidence type="ECO:0000256" key="1">
    <source>
        <dbReference type="ARBA" id="ARBA00006336"/>
    </source>
</evidence>
<dbReference type="GO" id="GO:0008936">
    <property type="term" value="F:nicotinamidase activity"/>
    <property type="evidence" value="ECO:0007669"/>
    <property type="project" value="UniProtKB-EC"/>
</dbReference>
<dbReference type="AlphaFoldDB" id="A0A9E2KAY9"/>
<evidence type="ECO:0000313" key="9">
    <source>
        <dbReference type="EMBL" id="MBU3804234.1"/>
    </source>
</evidence>
<dbReference type="InterPro" id="IPR036380">
    <property type="entry name" value="Isochorismatase-like_sf"/>
</dbReference>
<dbReference type="Proteomes" id="UP000824229">
    <property type="component" value="Unassembled WGS sequence"/>
</dbReference>
<dbReference type="InterPro" id="IPR052347">
    <property type="entry name" value="Isochorismatase_Nicotinamidase"/>
</dbReference>
<evidence type="ECO:0000256" key="4">
    <source>
        <dbReference type="ARBA" id="ARBA00022801"/>
    </source>
</evidence>
<dbReference type="EMBL" id="JAHLFQ010000125">
    <property type="protein sequence ID" value="MBU3804234.1"/>
    <property type="molecule type" value="Genomic_DNA"/>
</dbReference>
<dbReference type="GO" id="GO:0019363">
    <property type="term" value="P:pyridine nucleotide biosynthetic process"/>
    <property type="evidence" value="ECO:0007669"/>
    <property type="project" value="UniProtKB-KW"/>
</dbReference>
<keyword evidence="4 9" id="KW-0378">Hydrolase</keyword>
<reference evidence="9" key="2">
    <citation type="submission" date="2021-04" db="EMBL/GenBank/DDBJ databases">
        <authorList>
            <person name="Gilroy R."/>
        </authorList>
    </citation>
    <scope>NUCLEOTIDE SEQUENCE</scope>
    <source>
        <strain evidence="9">B5-657</strain>
    </source>
</reference>
<dbReference type="EC" id="3.5.1.19" evidence="6"/>
<dbReference type="Pfam" id="PF00857">
    <property type="entry name" value="Isochorismatase"/>
    <property type="match status" value="1"/>
</dbReference>
<name>A0A9E2KAY9_9FIRM</name>
<proteinExistence type="inferred from homology"/>
<feature type="domain" description="Isochorismatase-like" evidence="8">
    <location>
        <begin position="4"/>
        <end position="172"/>
    </location>
</feature>
<dbReference type="PANTHER" id="PTHR11080">
    <property type="entry name" value="PYRAZINAMIDASE/NICOTINAMIDASE"/>
    <property type="match status" value="1"/>
</dbReference>
<comment type="pathway">
    <text evidence="5">Cofactor biosynthesis; nicotinate biosynthesis; nicotinate from nicotinamide: step 1/1.</text>
</comment>
<keyword evidence="2" id="KW-0662">Pyridine nucleotide biosynthesis</keyword>
<reference evidence="9" key="1">
    <citation type="journal article" date="2021" name="PeerJ">
        <title>Extensive microbial diversity within the chicken gut microbiome revealed by metagenomics and culture.</title>
        <authorList>
            <person name="Gilroy R."/>
            <person name="Ravi A."/>
            <person name="Getino M."/>
            <person name="Pursley I."/>
            <person name="Horton D.L."/>
            <person name="Alikhan N.F."/>
            <person name="Baker D."/>
            <person name="Gharbi K."/>
            <person name="Hall N."/>
            <person name="Watson M."/>
            <person name="Adriaenssens E.M."/>
            <person name="Foster-Nyarko E."/>
            <person name="Jarju S."/>
            <person name="Secka A."/>
            <person name="Antonio M."/>
            <person name="Oren A."/>
            <person name="Chaudhuri R.R."/>
            <person name="La Ragione R."/>
            <person name="Hildebrand F."/>
            <person name="Pallen M.J."/>
        </authorList>
    </citation>
    <scope>NUCLEOTIDE SEQUENCE</scope>
    <source>
        <strain evidence="9">B5-657</strain>
    </source>
</reference>
<accession>A0A9E2KAY9</accession>
<comment type="similarity">
    <text evidence="1">Belongs to the isochorismatase family.</text>
</comment>
<evidence type="ECO:0000256" key="6">
    <source>
        <dbReference type="ARBA" id="ARBA00039017"/>
    </source>
</evidence>
<sequence>MSKILIVVDMQNDFITGSLGTKEAGAIVEKVVEKIETYKQQGHKVIYTRDTHDETYLDTREGEKLPVVHCVKGTQGWELATAIQKTVISENQIYDKGTFGSVRLGEKIKRLSEEEPKLEIELIGLCTDICVISNALLIKAYLPEADITVDAACCAGVTPESHENALKAMQMCQIDILNA</sequence>
<dbReference type="InterPro" id="IPR000868">
    <property type="entry name" value="Isochorismatase-like_dom"/>
</dbReference>
<evidence type="ECO:0000256" key="2">
    <source>
        <dbReference type="ARBA" id="ARBA00022642"/>
    </source>
</evidence>
<comment type="caution">
    <text evidence="9">The sequence shown here is derived from an EMBL/GenBank/DDBJ whole genome shotgun (WGS) entry which is preliminary data.</text>
</comment>
<gene>
    <name evidence="9" type="ORF">H9872_05725</name>
</gene>
<evidence type="ECO:0000313" key="10">
    <source>
        <dbReference type="Proteomes" id="UP000824229"/>
    </source>
</evidence>
<dbReference type="PANTHER" id="PTHR11080:SF2">
    <property type="entry name" value="LD05707P"/>
    <property type="match status" value="1"/>
</dbReference>
<protein>
    <recommendedName>
        <fullName evidence="6">nicotinamidase</fullName>
        <ecNumber evidence="6">3.5.1.19</ecNumber>
    </recommendedName>
    <alternativeName>
        <fullName evidence="7">Nicotinamide deamidase</fullName>
    </alternativeName>
</protein>
<keyword evidence="3" id="KW-0479">Metal-binding</keyword>
<evidence type="ECO:0000256" key="5">
    <source>
        <dbReference type="ARBA" id="ARBA00037900"/>
    </source>
</evidence>
<dbReference type="GO" id="GO:0046872">
    <property type="term" value="F:metal ion binding"/>
    <property type="evidence" value="ECO:0007669"/>
    <property type="project" value="UniProtKB-KW"/>
</dbReference>
<dbReference type="Gene3D" id="3.40.50.850">
    <property type="entry name" value="Isochorismatase-like"/>
    <property type="match status" value="1"/>
</dbReference>
<dbReference type="CDD" id="cd00431">
    <property type="entry name" value="cysteine_hydrolases"/>
    <property type="match status" value="1"/>
</dbReference>
<evidence type="ECO:0000256" key="3">
    <source>
        <dbReference type="ARBA" id="ARBA00022723"/>
    </source>
</evidence>